<gene>
    <name evidence="2" type="ORF">ACFPFW_09645</name>
</gene>
<dbReference type="InterPro" id="IPR003768">
    <property type="entry name" value="ScpA"/>
</dbReference>
<evidence type="ECO:0000313" key="3">
    <source>
        <dbReference type="Proteomes" id="UP001595796"/>
    </source>
</evidence>
<keyword evidence="3" id="KW-1185">Reference proteome</keyword>
<reference evidence="3" key="1">
    <citation type="journal article" date="2019" name="Int. J. Syst. Evol. Microbiol.">
        <title>The Global Catalogue of Microorganisms (GCM) 10K type strain sequencing project: providing services to taxonomists for standard genome sequencing and annotation.</title>
        <authorList>
            <consortium name="The Broad Institute Genomics Platform"/>
            <consortium name="The Broad Institute Genome Sequencing Center for Infectious Disease"/>
            <person name="Wu L."/>
            <person name="Ma J."/>
        </authorList>
    </citation>
    <scope>NUCLEOTIDE SEQUENCE [LARGE SCALE GENOMIC DNA]</scope>
    <source>
        <strain evidence="3">CGMCC 1.16444</strain>
    </source>
</reference>
<organism evidence="2 3">
    <name type="scientific">Flaviflagellibacter deserti</name>
    <dbReference type="NCBI Taxonomy" id="2267266"/>
    <lineage>
        <taxon>Bacteria</taxon>
        <taxon>Pseudomonadati</taxon>
        <taxon>Pseudomonadota</taxon>
        <taxon>Alphaproteobacteria</taxon>
        <taxon>Hyphomicrobiales</taxon>
        <taxon>Flaviflagellibacter</taxon>
    </lineage>
</organism>
<evidence type="ECO:0000313" key="2">
    <source>
        <dbReference type="EMBL" id="MFC5068276.1"/>
    </source>
</evidence>
<dbReference type="RefSeq" id="WP_114955809.1">
    <property type="nucleotide sequence ID" value="NZ_JBHSJF010000006.1"/>
</dbReference>
<dbReference type="Pfam" id="PF02616">
    <property type="entry name" value="SMC_ScpA"/>
    <property type="match status" value="1"/>
</dbReference>
<protein>
    <recommendedName>
        <fullName evidence="1">Segregation and condensation protein A</fullName>
    </recommendedName>
</protein>
<proteinExistence type="predicted"/>
<dbReference type="EMBL" id="JBHSJF010000006">
    <property type="protein sequence ID" value="MFC5068276.1"/>
    <property type="molecule type" value="Genomic_DNA"/>
</dbReference>
<dbReference type="Gene3D" id="6.10.250.2410">
    <property type="match status" value="1"/>
</dbReference>
<dbReference type="PANTHER" id="PTHR33969">
    <property type="entry name" value="SEGREGATION AND CONDENSATION PROTEIN A"/>
    <property type="match status" value="1"/>
</dbReference>
<evidence type="ECO:0000256" key="1">
    <source>
        <dbReference type="ARBA" id="ARBA00044777"/>
    </source>
</evidence>
<sequence>MAAHEQEPEFEADGPGIGERAFVVDLDVFEGPLDLLLDLARRDKVDLARMSIATLAEQYLKFIEEARKLRLELAADYLVMAAWLAYLKSRLLLPAPPKGDEPSGEEMAAALAHRLRRLEAMRKVSEQLASRDRLGRDIFRRGAPEGVRIERKSLWDASLYDLLSAYARQRSTHALSHVTIRRQPVWPLAEARAALERLVGKIAEWTALDAILLAYLAPPEEHKTVLASSFSASLEMAKEGHVQLRQERPFAPLFLRAKDAGGGSV</sequence>
<accession>A0ABV9Z5X6</accession>
<dbReference type="PANTHER" id="PTHR33969:SF2">
    <property type="entry name" value="SEGREGATION AND CONDENSATION PROTEIN A"/>
    <property type="match status" value="1"/>
</dbReference>
<dbReference type="Proteomes" id="UP001595796">
    <property type="component" value="Unassembled WGS sequence"/>
</dbReference>
<comment type="caution">
    <text evidence="2">The sequence shown here is derived from an EMBL/GenBank/DDBJ whole genome shotgun (WGS) entry which is preliminary data.</text>
</comment>
<name>A0ABV9Z5X6_9HYPH</name>